<reference evidence="2 3" key="1">
    <citation type="submission" date="2018-06" db="EMBL/GenBank/DDBJ databases">
        <title>Comparative genomics reveals the genomic features of Rhizophagus irregularis, R. cerebriforme, R. diaphanum and Gigaspora rosea, and their symbiotic lifestyle signature.</title>
        <authorList>
            <person name="Morin E."/>
            <person name="San Clemente H."/>
            <person name="Chen E.C.H."/>
            <person name="De La Providencia I."/>
            <person name="Hainaut M."/>
            <person name="Kuo A."/>
            <person name="Kohler A."/>
            <person name="Murat C."/>
            <person name="Tang N."/>
            <person name="Roy S."/>
            <person name="Loubradou J."/>
            <person name="Henrissat B."/>
            <person name="Grigoriev I.V."/>
            <person name="Corradi N."/>
            <person name="Roux C."/>
            <person name="Martin F.M."/>
        </authorList>
    </citation>
    <scope>NUCLEOTIDE SEQUENCE [LARGE SCALE GENOMIC DNA]</scope>
    <source>
        <strain evidence="2 3">DAOM 194757</strain>
    </source>
</reference>
<dbReference type="AlphaFoldDB" id="A0A397VZH8"/>
<dbReference type="Proteomes" id="UP000266673">
    <property type="component" value="Unassembled WGS sequence"/>
</dbReference>
<protein>
    <recommendedName>
        <fullName evidence="1">HTH myb-type domain-containing protein</fullName>
    </recommendedName>
</protein>
<keyword evidence="3" id="KW-1185">Reference proteome</keyword>
<organism evidence="2 3">
    <name type="scientific">Gigaspora rosea</name>
    <dbReference type="NCBI Taxonomy" id="44941"/>
    <lineage>
        <taxon>Eukaryota</taxon>
        <taxon>Fungi</taxon>
        <taxon>Fungi incertae sedis</taxon>
        <taxon>Mucoromycota</taxon>
        <taxon>Glomeromycotina</taxon>
        <taxon>Glomeromycetes</taxon>
        <taxon>Diversisporales</taxon>
        <taxon>Gigasporaceae</taxon>
        <taxon>Gigaspora</taxon>
    </lineage>
</organism>
<evidence type="ECO:0000259" key="1">
    <source>
        <dbReference type="PROSITE" id="PS51294"/>
    </source>
</evidence>
<dbReference type="CDD" id="cd11660">
    <property type="entry name" value="SANT_TRF"/>
    <property type="match status" value="1"/>
</dbReference>
<accession>A0A397VZH8</accession>
<dbReference type="SMART" id="SM00717">
    <property type="entry name" value="SANT"/>
    <property type="match status" value="1"/>
</dbReference>
<comment type="caution">
    <text evidence="2">The sequence shown here is derived from an EMBL/GenBank/DDBJ whole genome shotgun (WGS) entry which is preliminary data.</text>
</comment>
<sequence>MCSRRAAAVSSIHSLNGCEEIAKQNQETIKSSNYSNSCKEILRPPNQEIQTTSLNSCGRSRNKWTKEELNTLEAEIEKYKTSWKKICKEYAVLCNRNPGQLKDKARNEKFRRRRIGIEIGVFNLATGTRDPSQGQ</sequence>
<evidence type="ECO:0000313" key="2">
    <source>
        <dbReference type="EMBL" id="RIB27222.1"/>
    </source>
</evidence>
<dbReference type="InterPro" id="IPR001005">
    <property type="entry name" value="SANT/Myb"/>
</dbReference>
<dbReference type="InterPro" id="IPR009057">
    <property type="entry name" value="Homeodomain-like_sf"/>
</dbReference>
<proteinExistence type="predicted"/>
<dbReference type="Gene3D" id="1.10.10.60">
    <property type="entry name" value="Homeodomain-like"/>
    <property type="match status" value="1"/>
</dbReference>
<gene>
    <name evidence="2" type="ORF">C2G38_2029542</name>
</gene>
<evidence type="ECO:0000313" key="3">
    <source>
        <dbReference type="Proteomes" id="UP000266673"/>
    </source>
</evidence>
<dbReference type="Pfam" id="PF00249">
    <property type="entry name" value="Myb_DNA-binding"/>
    <property type="match status" value="1"/>
</dbReference>
<dbReference type="PROSITE" id="PS51294">
    <property type="entry name" value="HTH_MYB"/>
    <property type="match status" value="1"/>
</dbReference>
<name>A0A397VZH8_9GLOM</name>
<feature type="domain" description="HTH myb-type" evidence="1">
    <location>
        <begin position="61"/>
        <end position="113"/>
    </location>
</feature>
<dbReference type="OrthoDB" id="3366990at2759"/>
<dbReference type="EMBL" id="QKWP01000106">
    <property type="protein sequence ID" value="RIB27222.1"/>
    <property type="molecule type" value="Genomic_DNA"/>
</dbReference>
<dbReference type="InterPro" id="IPR017930">
    <property type="entry name" value="Myb_dom"/>
</dbReference>
<dbReference type="SUPFAM" id="SSF46689">
    <property type="entry name" value="Homeodomain-like"/>
    <property type="match status" value="1"/>
</dbReference>